<protein>
    <recommendedName>
        <fullName evidence="3 12">Ribokinase</fullName>
        <shortName evidence="12">RK</shortName>
        <ecNumber evidence="2 12">2.7.1.15</ecNumber>
    </recommendedName>
</protein>
<keyword evidence="9 12" id="KW-0460">Magnesium</keyword>
<dbReference type="RefSeq" id="WP_141447741.1">
    <property type="nucleotide sequence ID" value="NZ_CP041217.1"/>
</dbReference>
<evidence type="ECO:0000256" key="2">
    <source>
        <dbReference type="ARBA" id="ARBA00012035"/>
    </source>
</evidence>
<dbReference type="Pfam" id="PF00294">
    <property type="entry name" value="PfkB"/>
    <property type="match status" value="1"/>
</dbReference>
<dbReference type="GO" id="GO:0005524">
    <property type="term" value="F:ATP binding"/>
    <property type="evidence" value="ECO:0007669"/>
    <property type="project" value="UniProtKB-UniRule"/>
</dbReference>
<keyword evidence="4 12" id="KW-0808">Transferase</keyword>
<dbReference type="PANTHER" id="PTHR10584:SF166">
    <property type="entry name" value="RIBOKINASE"/>
    <property type="match status" value="1"/>
</dbReference>
<feature type="active site" description="Proton acceptor" evidence="12">
    <location>
        <position position="252"/>
    </location>
</feature>
<comment type="catalytic activity">
    <reaction evidence="12">
        <text>D-ribose + ATP = D-ribose 5-phosphate + ADP + H(+)</text>
        <dbReference type="Rhea" id="RHEA:13697"/>
        <dbReference type="ChEBI" id="CHEBI:15378"/>
        <dbReference type="ChEBI" id="CHEBI:30616"/>
        <dbReference type="ChEBI" id="CHEBI:47013"/>
        <dbReference type="ChEBI" id="CHEBI:78346"/>
        <dbReference type="ChEBI" id="CHEBI:456216"/>
        <dbReference type="EC" id="2.7.1.15"/>
    </reaction>
</comment>
<feature type="binding site" evidence="12">
    <location>
        <begin position="41"/>
        <end position="45"/>
    </location>
    <ligand>
        <name>substrate</name>
    </ligand>
</feature>
<evidence type="ECO:0000256" key="7">
    <source>
        <dbReference type="ARBA" id="ARBA00022777"/>
    </source>
</evidence>
<dbReference type="GO" id="GO:0004747">
    <property type="term" value="F:ribokinase activity"/>
    <property type="evidence" value="ECO:0007669"/>
    <property type="project" value="UniProtKB-UniRule"/>
</dbReference>
<feature type="binding site" evidence="12">
    <location>
        <position position="140"/>
    </location>
    <ligand>
        <name>substrate</name>
    </ligand>
</feature>
<accession>A0A4Y6UVN8</accession>
<feature type="binding site" evidence="12">
    <location>
        <position position="248"/>
    </location>
    <ligand>
        <name>K(+)</name>
        <dbReference type="ChEBI" id="CHEBI:29103"/>
    </ligand>
</feature>
<dbReference type="InterPro" id="IPR011877">
    <property type="entry name" value="Ribokinase"/>
</dbReference>
<comment type="subcellular location">
    <subcellularLocation>
        <location evidence="12">Cytoplasm</location>
    </subcellularLocation>
</comment>
<feature type="binding site" evidence="12">
    <location>
        <position position="287"/>
    </location>
    <ligand>
        <name>K(+)</name>
        <dbReference type="ChEBI" id="CHEBI:29103"/>
    </ligand>
</feature>
<comment type="activity regulation">
    <text evidence="12">Activated by a monovalent cation that binds near, but not in, the active site. The most likely occupant of the site in vivo is potassium. Ion binding induces a conformational change that may alter substrate affinity.</text>
</comment>
<keyword evidence="15" id="KW-1185">Reference proteome</keyword>
<dbReference type="Gene3D" id="3.40.1190.20">
    <property type="match status" value="1"/>
</dbReference>
<dbReference type="Proteomes" id="UP000316968">
    <property type="component" value="Chromosome"/>
</dbReference>
<feature type="binding site" evidence="12">
    <location>
        <begin position="220"/>
        <end position="225"/>
    </location>
    <ligand>
        <name>ATP</name>
        <dbReference type="ChEBI" id="CHEBI:30616"/>
    </ligand>
</feature>
<feature type="domain" description="Carbohydrate kinase PfkB" evidence="13">
    <location>
        <begin position="5"/>
        <end position="294"/>
    </location>
</feature>
<dbReference type="CDD" id="cd01174">
    <property type="entry name" value="ribokinase"/>
    <property type="match status" value="1"/>
</dbReference>
<organism evidence="14 15">
    <name type="scientific">Saccharibacillus brassicae</name>
    <dbReference type="NCBI Taxonomy" id="2583377"/>
    <lineage>
        <taxon>Bacteria</taxon>
        <taxon>Bacillati</taxon>
        <taxon>Bacillota</taxon>
        <taxon>Bacilli</taxon>
        <taxon>Bacillales</taxon>
        <taxon>Paenibacillaceae</taxon>
        <taxon>Saccharibacillus</taxon>
    </lineage>
</organism>
<dbReference type="InterPro" id="IPR002173">
    <property type="entry name" value="Carboh/pur_kinase_PfkB_CS"/>
</dbReference>
<evidence type="ECO:0000313" key="14">
    <source>
        <dbReference type="EMBL" id="QDH21194.1"/>
    </source>
</evidence>
<evidence type="ECO:0000256" key="9">
    <source>
        <dbReference type="ARBA" id="ARBA00022842"/>
    </source>
</evidence>
<keyword evidence="6 12" id="KW-0547">Nucleotide-binding</keyword>
<gene>
    <name evidence="12" type="primary">rbsK</name>
    <name evidence="14" type="ORF">FFV09_10225</name>
</gene>
<proteinExistence type="inferred from homology"/>
<comment type="subunit">
    <text evidence="12">Homodimer.</text>
</comment>
<evidence type="ECO:0000256" key="6">
    <source>
        <dbReference type="ARBA" id="ARBA00022741"/>
    </source>
</evidence>
<comment type="similarity">
    <text evidence="12">Belongs to the carbohydrate kinase PfkB family. Ribokinase subfamily.</text>
</comment>
<dbReference type="InterPro" id="IPR002139">
    <property type="entry name" value="Ribo/fructo_kinase"/>
</dbReference>
<evidence type="ECO:0000256" key="11">
    <source>
        <dbReference type="ARBA" id="ARBA00023277"/>
    </source>
</evidence>
<dbReference type="KEGG" id="saca:FFV09_10225"/>
<feature type="binding site" evidence="12">
    <location>
        <begin position="13"/>
        <end position="15"/>
    </location>
    <ligand>
        <name>substrate</name>
    </ligand>
</feature>
<feature type="binding site" evidence="12">
    <location>
        <position position="252"/>
    </location>
    <ligand>
        <name>substrate</name>
    </ligand>
</feature>
<evidence type="ECO:0000256" key="10">
    <source>
        <dbReference type="ARBA" id="ARBA00022958"/>
    </source>
</evidence>
<evidence type="ECO:0000256" key="5">
    <source>
        <dbReference type="ARBA" id="ARBA00022723"/>
    </source>
</evidence>
<keyword evidence="10 12" id="KW-0630">Potassium</keyword>
<evidence type="ECO:0000256" key="3">
    <source>
        <dbReference type="ARBA" id="ARBA00016943"/>
    </source>
</evidence>
<dbReference type="SUPFAM" id="SSF53613">
    <property type="entry name" value="Ribokinase-like"/>
    <property type="match status" value="1"/>
</dbReference>
<dbReference type="PRINTS" id="PR00990">
    <property type="entry name" value="RIBOKINASE"/>
</dbReference>
<dbReference type="PROSITE" id="PS00583">
    <property type="entry name" value="PFKB_KINASES_1"/>
    <property type="match status" value="1"/>
</dbReference>
<feature type="binding site" evidence="12">
    <location>
        <position position="282"/>
    </location>
    <ligand>
        <name>K(+)</name>
        <dbReference type="ChEBI" id="CHEBI:29103"/>
    </ligand>
</feature>
<dbReference type="InterPro" id="IPR029056">
    <property type="entry name" value="Ribokinase-like"/>
</dbReference>
<comment type="similarity">
    <text evidence="1">Belongs to the carbohydrate kinase pfkB family.</text>
</comment>
<comment type="caution">
    <text evidence="12">Lacks conserved residue(s) required for the propagation of feature annotation.</text>
</comment>
<dbReference type="EMBL" id="CP041217">
    <property type="protein sequence ID" value="QDH21194.1"/>
    <property type="molecule type" value="Genomic_DNA"/>
</dbReference>
<dbReference type="GO" id="GO:0005737">
    <property type="term" value="C:cytoplasm"/>
    <property type="evidence" value="ECO:0007669"/>
    <property type="project" value="UniProtKB-SubCell"/>
</dbReference>
<dbReference type="PANTHER" id="PTHR10584">
    <property type="entry name" value="SUGAR KINASE"/>
    <property type="match status" value="1"/>
</dbReference>
<keyword evidence="12" id="KW-0963">Cytoplasm</keyword>
<name>A0A4Y6UVN8_SACBS</name>
<feature type="binding site" evidence="12">
    <location>
        <position position="184"/>
    </location>
    <ligand>
        <name>ATP</name>
        <dbReference type="ChEBI" id="CHEBI:30616"/>
    </ligand>
</feature>
<dbReference type="InterPro" id="IPR011611">
    <property type="entry name" value="PfkB_dom"/>
</dbReference>
<comment type="pathway">
    <text evidence="12">Carbohydrate metabolism; D-ribose degradation; D-ribose 5-phosphate from beta-D-ribopyranose: step 2/2.</text>
</comment>
<evidence type="ECO:0000256" key="12">
    <source>
        <dbReference type="HAMAP-Rule" id="MF_01987"/>
    </source>
</evidence>
<dbReference type="AlphaFoldDB" id="A0A4Y6UVN8"/>
<dbReference type="OrthoDB" id="9775849at2"/>
<keyword evidence="5 12" id="KW-0479">Metal-binding</keyword>
<evidence type="ECO:0000256" key="8">
    <source>
        <dbReference type="ARBA" id="ARBA00022840"/>
    </source>
</evidence>
<feature type="binding site" evidence="12">
    <location>
        <position position="246"/>
    </location>
    <ligand>
        <name>K(+)</name>
        <dbReference type="ChEBI" id="CHEBI:29103"/>
    </ligand>
</feature>
<feature type="binding site" evidence="12">
    <location>
        <position position="291"/>
    </location>
    <ligand>
        <name>K(+)</name>
        <dbReference type="ChEBI" id="CHEBI:29103"/>
    </ligand>
</feature>
<evidence type="ECO:0000256" key="4">
    <source>
        <dbReference type="ARBA" id="ARBA00022679"/>
    </source>
</evidence>
<evidence type="ECO:0000313" key="15">
    <source>
        <dbReference type="Proteomes" id="UP000316968"/>
    </source>
</evidence>
<comment type="function">
    <text evidence="12">Catalyzes the phosphorylation of ribose at O-5 in a reaction requiring ATP and magnesium. The resulting D-ribose-5-phosphate can then be used either for sythesis of nucleotides, histidine, and tryptophan, or as a component of the pentose phosphate pathway.</text>
</comment>
<comment type="cofactor">
    <cofactor evidence="12">
        <name>Mg(2+)</name>
        <dbReference type="ChEBI" id="CHEBI:18420"/>
    </cofactor>
    <text evidence="12">Requires a divalent cation, most likely magnesium in vivo, as an electrophilic catalyst to aid phosphoryl group transfer. It is the chelate of the metal and the nucleotide that is the actual substrate.</text>
</comment>
<evidence type="ECO:0000259" key="13">
    <source>
        <dbReference type="Pfam" id="PF00294"/>
    </source>
</evidence>
<dbReference type="GO" id="GO:0019303">
    <property type="term" value="P:D-ribose catabolic process"/>
    <property type="evidence" value="ECO:0007669"/>
    <property type="project" value="UniProtKB-UniRule"/>
</dbReference>
<feature type="binding site" evidence="12">
    <location>
        <begin position="251"/>
        <end position="252"/>
    </location>
    <ligand>
        <name>ATP</name>
        <dbReference type="ChEBI" id="CHEBI:30616"/>
    </ligand>
</feature>
<dbReference type="HAMAP" id="MF_01987">
    <property type="entry name" value="Ribokinase"/>
    <property type="match status" value="1"/>
</dbReference>
<dbReference type="UniPathway" id="UPA00916">
    <property type="reaction ID" value="UER00889"/>
</dbReference>
<keyword evidence="7 12" id="KW-0418">Kinase</keyword>
<dbReference type="EC" id="2.7.1.15" evidence="2 12"/>
<dbReference type="GO" id="GO:0046872">
    <property type="term" value="F:metal ion binding"/>
    <property type="evidence" value="ECO:0007669"/>
    <property type="project" value="UniProtKB-KW"/>
</dbReference>
<reference evidence="14 15" key="1">
    <citation type="submission" date="2019-06" db="EMBL/GenBank/DDBJ databases">
        <title>Saccharibacillus brassicae sp. nov., an endophytic bacterium isolated from Chinese cabbage seeds (Brassica pekinensis).</title>
        <authorList>
            <person name="Jiang L."/>
            <person name="Lee J."/>
            <person name="Kim S.W."/>
        </authorList>
    </citation>
    <scope>NUCLEOTIDE SEQUENCE [LARGE SCALE GENOMIC DNA]</scope>
    <source>
        <strain evidence="15">KCTC 43072 / ATSA2</strain>
    </source>
</reference>
<keyword evidence="8 12" id="KW-0067">ATP-binding</keyword>
<sequence>MNNPQVTVIGSLNYDLLLKQERLPQKGETFTADELTQGPGGKGANQAAQCGKLGLSTVMVGKVGEDKFGDALIHSLQAAGVNVDGVGREGATGLGIVNVLPDGDYHSTLLRGANYRLENEDIDRSLPAILGSRYVLLQQEISPSVTDYILERAKDAECRIVLNNAPARDISEHSLAAVDILVVNETEAAFMSGCPVDSVESAHAAARKLVNQVKSLVILTLGALGVVVADREESFYTPARKVDAVDATGAGDSFIGAFVFSLVEGCALRQAAEFATLTSSITVSKIGGSESFPTLDELRAAQASLAGQELGR</sequence>
<feature type="binding site" evidence="12">
    <location>
        <position position="285"/>
    </location>
    <ligand>
        <name>K(+)</name>
        <dbReference type="ChEBI" id="CHEBI:29103"/>
    </ligand>
</feature>
<keyword evidence="11 12" id="KW-0119">Carbohydrate metabolism</keyword>
<evidence type="ECO:0000256" key="1">
    <source>
        <dbReference type="ARBA" id="ARBA00005380"/>
    </source>
</evidence>